<dbReference type="EMBL" id="AQGS01000803">
    <property type="protein sequence ID" value="EPS37038.1"/>
    <property type="molecule type" value="Genomic_DNA"/>
</dbReference>
<dbReference type="Proteomes" id="UP000015100">
    <property type="component" value="Unassembled WGS sequence"/>
</dbReference>
<feature type="domain" description="F-box" evidence="1">
    <location>
        <begin position="1"/>
        <end position="50"/>
    </location>
</feature>
<evidence type="ECO:0000313" key="3">
    <source>
        <dbReference type="Proteomes" id="UP000015100"/>
    </source>
</evidence>
<dbReference type="InterPro" id="IPR001810">
    <property type="entry name" value="F-box_dom"/>
</dbReference>
<dbReference type="AlphaFoldDB" id="S8BCV3"/>
<keyword evidence="3" id="KW-1185">Reference proteome</keyword>
<sequence>MKLLSLPYELAILLAQHLNDEDDLLALRLTCREVNILFRELHVNQIFERRYVFCFHASLQDLIKISESKMAPRVRHLSFWSTSPLSYGKPNSHLYSTLNGALRGDEISDMLSTAFFKLPNIRSFTFEAGSSFPLDGKMRAVLNMCPAYEENPIPPGRHFLQRAKRDVGLAHVRTMWAPAMDAVLRAGLSTVKSISCPFVFMEEFEFQPAQMMAFKTVLSRLRKLEVGDLDPDGPQPSNSDSTASRIGFYTWIAHVGAKVETFKIRNPTSWVVPKLPLDRTFNLSTLVMPSLKRVSIENVYLMINEVGAILRYSQGLEELRISACRVTDPIKDWFDLLKYLRQNGFDSLRRLELNLSGNHKCTDLEFELPNIEIYGNWNVDSTSCTVRLPIGKSKKRYYVTHKNLRAHLDAISKAEVLWRSLTDGKWTSKQVTGLG</sequence>
<proteinExistence type="predicted"/>
<reference evidence="3" key="2">
    <citation type="submission" date="2013-04" db="EMBL/GenBank/DDBJ databases">
        <title>Genomic mechanisms accounting for the adaptation to parasitism in nematode-trapping fungi.</title>
        <authorList>
            <person name="Ahren D.G."/>
        </authorList>
    </citation>
    <scope>NUCLEOTIDE SEQUENCE [LARGE SCALE GENOMIC DNA]</scope>
    <source>
        <strain evidence="3">CBS 200.50</strain>
    </source>
</reference>
<comment type="caution">
    <text evidence="2">The sequence shown here is derived from an EMBL/GenBank/DDBJ whole genome shotgun (WGS) entry which is preliminary data.</text>
</comment>
<reference evidence="2 3" key="1">
    <citation type="journal article" date="2013" name="PLoS Genet.">
        <title>Genomic mechanisms accounting for the adaptation to parasitism in nematode-trapping fungi.</title>
        <authorList>
            <person name="Meerupati T."/>
            <person name="Andersson K.M."/>
            <person name="Friman E."/>
            <person name="Kumar D."/>
            <person name="Tunlid A."/>
            <person name="Ahren D."/>
        </authorList>
    </citation>
    <scope>NUCLEOTIDE SEQUENCE [LARGE SCALE GENOMIC DNA]</scope>
    <source>
        <strain evidence="2 3">CBS 200.50</strain>
    </source>
</reference>
<accession>S8BCV3</accession>
<dbReference type="PROSITE" id="PS50181">
    <property type="entry name" value="FBOX"/>
    <property type="match status" value="1"/>
</dbReference>
<dbReference type="HOGENOM" id="CLU_652153_0_0_1"/>
<name>S8BCV3_DACHA</name>
<organism evidence="2 3">
    <name type="scientific">Dactylellina haptotyla (strain CBS 200.50)</name>
    <name type="common">Nematode-trapping fungus</name>
    <name type="synonym">Monacrosporium haptotylum</name>
    <dbReference type="NCBI Taxonomy" id="1284197"/>
    <lineage>
        <taxon>Eukaryota</taxon>
        <taxon>Fungi</taxon>
        <taxon>Dikarya</taxon>
        <taxon>Ascomycota</taxon>
        <taxon>Pezizomycotina</taxon>
        <taxon>Orbiliomycetes</taxon>
        <taxon>Orbiliales</taxon>
        <taxon>Orbiliaceae</taxon>
        <taxon>Dactylellina</taxon>
    </lineage>
</organism>
<evidence type="ECO:0000313" key="2">
    <source>
        <dbReference type="EMBL" id="EPS37038.1"/>
    </source>
</evidence>
<evidence type="ECO:0000259" key="1">
    <source>
        <dbReference type="PROSITE" id="PS50181"/>
    </source>
</evidence>
<gene>
    <name evidence="2" type="ORF">H072_9410</name>
</gene>
<dbReference type="OrthoDB" id="5316529at2759"/>
<protein>
    <recommendedName>
        <fullName evidence="1">F-box domain-containing protein</fullName>
    </recommendedName>
</protein>